<evidence type="ECO:0000259" key="3">
    <source>
        <dbReference type="Pfam" id="PF00588"/>
    </source>
</evidence>
<proteinExistence type="predicted"/>
<accession>A0ABQ8EZ04</accession>
<dbReference type="InterPro" id="IPR029026">
    <property type="entry name" value="tRNA_m1G_MTases_N"/>
</dbReference>
<dbReference type="SUPFAM" id="SSF75217">
    <property type="entry name" value="alpha/beta knot"/>
    <property type="match status" value="1"/>
</dbReference>
<name>A0ABQ8EZ04_9FUNG</name>
<dbReference type="Pfam" id="PF00588">
    <property type="entry name" value="SpoU_methylase"/>
    <property type="match status" value="1"/>
</dbReference>
<dbReference type="Proteomes" id="UP001648503">
    <property type="component" value="Unassembled WGS sequence"/>
</dbReference>
<dbReference type="CDD" id="cd18091">
    <property type="entry name" value="SpoU-like_TRM3-like"/>
    <property type="match status" value="1"/>
</dbReference>
<dbReference type="InterPro" id="IPR044748">
    <property type="entry name" value="Trm3/TARBP1_C"/>
</dbReference>
<keyword evidence="1" id="KW-0489">Methyltransferase</keyword>
<reference evidence="4 5" key="1">
    <citation type="submission" date="2021-02" db="EMBL/GenBank/DDBJ databases">
        <title>Variation within the Batrachochytrium salamandrivorans European outbreak.</title>
        <authorList>
            <person name="Kelly M."/>
            <person name="Pasmans F."/>
            <person name="Shea T.P."/>
            <person name="Munoz J.F."/>
            <person name="Carranza S."/>
            <person name="Cuomo C.A."/>
            <person name="Martel A."/>
        </authorList>
    </citation>
    <scope>NUCLEOTIDE SEQUENCE [LARGE SCALE GENOMIC DNA]</scope>
    <source>
        <strain evidence="4 5">AMFP18/2</strain>
    </source>
</reference>
<evidence type="ECO:0000256" key="1">
    <source>
        <dbReference type="ARBA" id="ARBA00022603"/>
    </source>
</evidence>
<evidence type="ECO:0000256" key="2">
    <source>
        <dbReference type="ARBA" id="ARBA00022679"/>
    </source>
</evidence>
<comment type="caution">
    <text evidence="4">The sequence shown here is derived from an EMBL/GenBank/DDBJ whole genome shotgun (WGS) entry which is preliminary data.</text>
</comment>
<protein>
    <recommendedName>
        <fullName evidence="3">tRNA/rRNA methyltransferase SpoU type domain-containing protein</fullName>
    </recommendedName>
</protein>
<evidence type="ECO:0000313" key="5">
    <source>
        <dbReference type="Proteomes" id="UP001648503"/>
    </source>
</evidence>
<dbReference type="InterPro" id="IPR045330">
    <property type="entry name" value="TRM3/TARBP1"/>
</dbReference>
<gene>
    <name evidence="4" type="ORF">BASA50_010253</name>
</gene>
<dbReference type="PANTHER" id="PTHR12029">
    <property type="entry name" value="RNA METHYLTRANSFERASE"/>
    <property type="match status" value="1"/>
</dbReference>
<feature type="domain" description="tRNA/rRNA methyltransferase SpoU type" evidence="3">
    <location>
        <begin position="1594"/>
        <end position="1735"/>
    </location>
</feature>
<dbReference type="InterPro" id="IPR001537">
    <property type="entry name" value="SpoU_MeTrfase"/>
</dbReference>
<dbReference type="PANTHER" id="PTHR12029:SF11">
    <property type="entry name" value="METHYLTRANSFERASE TARBP1-RELATED"/>
    <property type="match status" value="1"/>
</dbReference>
<evidence type="ECO:0000313" key="4">
    <source>
        <dbReference type="EMBL" id="KAH6589088.1"/>
    </source>
</evidence>
<keyword evidence="5" id="KW-1185">Reference proteome</keyword>
<keyword evidence="2" id="KW-0808">Transferase</keyword>
<dbReference type="EMBL" id="JAFCIX010000475">
    <property type="protein sequence ID" value="KAH6589088.1"/>
    <property type="molecule type" value="Genomic_DNA"/>
</dbReference>
<sequence length="1746" mass="195986">MAAIEQVLKLFSQDQLVVFLYSILIKFSPTATNTTGNAVGESQTARIDAWEVSDLESMGATLHEMVQRSQTASDNHNAVLQESVDKVLYSVVFPYICPADDVACTSSEALHGIDHGPIQSSDYPSHIGDDPSPINKSIQPEKQKQRKELALDKDVVVVLKKPPKNANTCVTHLIYRVDRFEKTQVIAWIASLAHRYPIHFGIPIFQKCIHNIASLIFPVLLPGNSDVTSPPILKADQAYFEMVNAVDLLNTHGTTWSESLTHGSTIESVLFSLNVIASTMTTLVSSPLTLENILDISLESGTSTSGLEQDKNAVSLTKIFLLALLLLSSTESALRSYVGNTMLPLISKWVLHYHGAKSAALWATVSWRQIQLMCTSLPRSHPFHVEIAGYLCRLFDHWMGLEKTLSGAYIFTRENILIDLRYEEMPFRIIQAGLCSHDSTELKYSQFLLKRFVYFSESYHTECNATDGTHQWTSFFSWPPSVGGRAGAASTKLVVKMWQEFFMLFDTVQEPYVHLIEPLIPKIANLLDQKNVSHTLGTKLHPSWWIVLVHRGIHNHSHPIRKRMLDVVISVSQPNLLEILAADLDFTAGTLLSQVDEPSQFAVPGLGIFISPFGEKLSQFVVNIALSIKTRSESHKFISRMIQSMQTFNTRLGVIFVLQGLALLGTRTESPDTARCLTSVDINALISLIVGERSVSVYKNLKTRDLICSFGLVILERLVDPSQTSFDVVARVIAELSHESTWFDMSSMEYNSIRKWLIESFPSDYMVNTLHSRLREYLQPCSDTHTRDTQPVIADHDMEDGNECRNLATLAHYLIKRGNNLKKYHLVLKFHRCVSNSSNLGGRVIVPCNTVSLRDDCIYSATLPTVCCTRISEYIKRELRFATHPSVYVDTLAVVLEDVATALCVNLQGMSVRAQWETEKHDLGLYLTSIWNQDADTLEGLYSFYSCLRLYSTCLRVLSCVAPVPGDYIFDDDVTLALLILQSDPIGSIAHSFSSSSDTYRKTKAKFTALRYAVVYDIINAITIKSQSSANADIGLVCDAALANLFKTVVDALDGALVSSCCSLMQLACRVLDLQPTCVDNVLICKAITASMCILKENWSHSKWWPRLMQAYVDLHFALMIKWGASRVGVMNFVASKLHAFWLRAVDLPLLDDSTIAASSLESMHINMDWVVDMILYGPLRDSDTLDLKHEAMIALKLVENSLSDDTVSELKGTASWNFSSRDYVVRVQINDILMRLRYDCSSYAQFSKELLARLVKIQVESAYTNQFVNTSAQRCQLRAWISIHVLLGVISQEDEALTYLNAFVESIVIEQLAETRSYIEWATARLMIAFPALHAQFWKHLTNSDYRAHVVSSLLTILLHVGEHLAESSQVKFFRDAILAIIPWATSNHFNMRLFAHYGLFKFWNFCLEKPYLQCVVDEMSNVQALMQFIITNPECSRHRVKCTSYYFVGGGFHPLKDVNIEFLFRGGPTVLHLADDEKISAMAFLRVNPKAGYSMPTGYNQREMIRSLVASSIKLTSKSLDLGKLDISDSATTTPAKSLTVGDDIQEAKTNLEVDFDKSLQKKILSWETLMHINMDLSTEREAQVLRVRNPLIVVASLISKAPNLGGLCRTCEIFNAELLVVNNIKIKEDPIFSNTSVSADRWMPMQEVREEHLESYLVQMKGCGYAIVGVEQATRSVSLDSFSFPEKTVILLGKEREGIPAHLMGQLDHVLEIPQFGVIRSLNVHVSGALIVWEYTKQHIRDI</sequence>
<organism evidence="4 5">
    <name type="scientific">Batrachochytrium salamandrivorans</name>
    <dbReference type="NCBI Taxonomy" id="1357716"/>
    <lineage>
        <taxon>Eukaryota</taxon>
        <taxon>Fungi</taxon>
        <taxon>Fungi incertae sedis</taxon>
        <taxon>Chytridiomycota</taxon>
        <taxon>Chytridiomycota incertae sedis</taxon>
        <taxon>Chytridiomycetes</taxon>
        <taxon>Rhizophydiales</taxon>
        <taxon>Rhizophydiales incertae sedis</taxon>
        <taxon>Batrachochytrium</taxon>
    </lineage>
</organism>
<dbReference type="Gene3D" id="3.40.1280.10">
    <property type="match status" value="1"/>
</dbReference>
<dbReference type="InterPro" id="IPR029028">
    <property type="entry name" value="Alpha/beta_knot_MTases"/>
</dbReference>